<dbReference type="Gramene" id="TKW19283">
    <property type="protein sequence ID" value="TKW19283"/>
    <property type="gene ID" value="SEVIR_4G010400v2"/>
</dbReference>
<protein>
    <recommendedName>
        <fullName evidence="4">Embryo surrounding factor 1 brassicaceae domain-containing protein</fullName>
    </recommendedName>
</protein>
<feature type="signal peptide" evidence="1">
    <location>
        <begin position="1"/>
        <end position="25"/>
    </location>
</feature>
<evidence type="ECO:0008006" key="4">
    <source>
        <dbReference type="Google" id="ProtNLM"/>
    </source>
</evidence>
<evidence type="ECO:0000313" key="3">
    <source>
        <dbReference type="Proteomes" id="UP000298652"/>
    </source>
</evidence>
<organism evidence="2 3">
    <name type="scientific">Setaria viridis</name>
    <name type="common">Green bristlegrass</name>
    <name type="synonym">Setaria italica subsp. viridis</name>
    <dbReference type="NCBI Taxonomy" id="4556"/>
    <lineage>
        <taxon>Eukaryota</taxon>
        <taxon>Viridiplantae</taxon>
        <taxon>Streptophyta</taxon>
        <taxon>Embryophyta</taxon>
        <taxon>Tracheophyta</taxon>
        <taxon>Spermatophyta</taxon>
        <taxon>Magnoliopsida</taxon>
        <taxon>Liliopsida</taxon>
        <taxon>Poales</taxon>
        <taxon>Poaceae</taxon>
        <taxon>PACMAD clade</taxon>
        <taxon>Panicoideae</taxon>
        <taxon>Panicodae</taxon>
        <taxon>Paniceae</taxon>
        <taxon>Cenchrinae</taxon>
        <taxon>Setaria</taxon>
    </lineage>
</organism>
<dbReference type="EMBL" id="CM016555">
    <property type="protein sequence ID" value="TKW19283.1"/>
    <property type="molecule type" value="Genomic_DNA"/>
</dbReference>
<feature type="chain" id="PRO_5020700871" description="Embryo surrounding factor 1 brassicaceae domain-containing protein" evidence="1">
    <location>
        <begin position="26"/>
        <end position="88"/>
    </location>
</feature>
<evidence type="ECO:0000256" key="1">
    <source>
        <dbReference type="SAM" id="SignalP"/>
    </source>
</evidence>
<dbReference type="AlphaFoldDB" id="A0A4U6UX24"/>
<proteinExistence type="predicted"/>
<reference evidence="2" key="1">
    <citation type="submission" date="2019-03" db="EMBL/GenBank/DDBJ databases">
        <title>WGS assembly of Setaria viridis.</title>
        <authorList>
            <person name="Huang P."/>
            <person name="Jenkins J."/>
            <person name="Grimwood J."/>
            <person name="Barry K."/>
            <person name="Healey A."/>
            <person name="Mamidi S."/>
            <person name="Sreedasyam A."/>
            <person name="Shu S."/>
            <person name="Feldman M."/>
            <person name="Wu J."/>
            <person name="Yu Y."/>
            <person name="Chen C."/>
            <person name="Johnson J."/>
            <person name="Rokhsar D."/>
            <person name="Baxter I."/>
            <person name="Schmutz J."/>
            <person name="Brutnell T."/>
            <person name="Kellogg E."/>
        </authorList>
    </citation>
    <scope>NUCLEOTIDE SEQUENCE [LARGE SCALE GENOMIC DNA]</scope>
</reference>
<keyword evidence="1" id="KW-0732">Signal</keyword>
<evidence type="ECO:0000313" key="2">
    <source>
        <dbReference type="EMBL" id="TKW19283.1"/>
    </source>
</evidence>
<dbReference type="Proteomes" id="UP000298652">
    <property type="component" value="Chromosome 4"/>
</dbReference>
<name>A0A4U6UX24_SETVI</name>
<sequence>MNTRDKCKALMLIMFLVVFLVQCRAHQQLDVGTARDSAYSLTNQFEFCETVTQCGAENKVCYCCWKQDPKPVCYDHWDECSEKCPRGR</sequence>
<accession>A0A4U6UX24</accession>
<keyword evidence="3" id="KW-1185">Reference proteome</keyword>
<dbReference type="OMA" id="WDECSEK"/>
<gene>
    <name evidence="2" type="ORF">SEVIR_4G010400v2</name>
</gene>